<keyword evidence="9" id="KW-0472">Membrane</keyword>
<dbReference type="GO" id="GO:0006869">
    <property type="term" value="P:lipid transport"/>
    <property type="evidence" value="ECO:0007669"/>
    <property type="project" value="UniProtKB-KW"/>
</dbReference>
<keyword evidence="7 10" id="KW-0072">Autophagy</keyword>
<feature type="non-terminal residue" evidence="11">
    <location>
        <position position="1"/>
    </location>
</feature>
<evidence type="ECO:0000256" key="1">
    <source>
        <dbReference type="ARBA" id="ARBA00004511"/>
    </source>
</evidence>
<dbReference type="PANTHER" id="PTHR13038">
    <property type="entry name" value="APG9 AUTOPHAGY 9"/>
    <property type="match status" value="1"/>
</dbReference>
<dbReference type="InterPro" id="IPR007241">
    <property type="entry name" value="Autophagy-rel_prot_9"/>
</dbReference>
<evidence type="ECO:0000256" key="9">
    <source>
        <dbReference type="ARBA" id="ARBA00023136"/>
    </source>
</evidence>
<evidence type="ECO:0000256" key="4">
    <source>
        <dbReference type="ARBA" id="ARBA00022448"/>
    </source>
</evidence>
<evidence type="ECO:0000256" key="3">
    <source>
        <dbReference type="ARBA" id="ARBA00018074"/>
    </source>
</evidence>
<keyword evidence="5" id="KW-0812">Transmembrane</keyword>
<dbReference type="GO" id="GO:0034045">
    <property type="term" value="C:phagophore assembly site membrane"/>
    <property type="evidence" value="ECO:0007669"/>
    <property type="project" value="UniProtKB-SubCell"/>
</dbReference>
<keyword evidence="6" id="KW-1133">Transmembrane helix</keyword>
<keyword evidence="4 10" id="KW-0813">Transport</keyword>
<evidence type="ECO:0000256" key="2">
    <source>
        <dbReference type="ARBA" id="ARBA00006185"/>
    </source>
</evidence>
<proteinExistence type="inferred from homology"/>
<dbReference type="Proteomes" id="UP000054047">
    <property type="component" value="Unassembled WGS sequence"/>
</dbReference>
<comment type="subcellular location">
    <subcellularLocation>
        <location evidence="1 10">Preautophagosomal structure membrane</location>
        <topology evidence="1 10">Multi-pass membrane protein</topology>
    </subcellularLocation>
</comment>
<evidence type="ECO:0000313" key="12">
    <source>
        <dbReference type="Proteomes" id="UP000054047"/>
    </source>
</evidence>
<comment type="function">
    <text evidence="10">Phospholipid scramblase involved in autophagy. Cycles between the preautophagosomal structure/phagophore assembly site (PAS) and the cytoplasmic vesicle pool and supplies membrane for the growing autophagosome. Lipid scramblase activity plays a key role in preautophagosomal structure/phagophore assembly by distributing the phospholipids that arrive through ATG2 from the cytoplasmic to the luminal leaflet of the bilayer, thereby driving autophagosomal membrane expansion.</text>
</comment>
<dbReference type="GO" id="GO:0000422">
    <property type="term" value="P:autophagy of mitochondrion"/>
    <property type="evidence" value="ECO:0007669"/>
    <property type="project" value="TreeGrafter"/>
</dbReference>
<organism evidence="11 12">
    <name type="scientific">Ancylostoma duodenale</name>
    <dbReference type="NCBI Taxonomy" id="51022"/>
    <lineage>
        <taxon>Eukaryota</taxon>
        <taxon>Metazoa</taxon>
        <taxon>Ecdysozoa</taxon>
        <taxon>Nematoda</taxon>
        <taxon>Chromadorea</taxon>
        <taxon>Rhabditida</taxon>
        <taxon>Rhabditina</taxon>
        <taxon>Rhabditomorpha</taxon>
        <taxon>Strongyloidea</taxon>
        <taxon>Ancylostomatidae</taxon>
        <taxon>Ancylostomatinae</taxon>
        <taxon>Ancylostoma</taxon>
    </lineage>
</organism>
<dbReference type="OrthoDB" id="2020634at2759"/>
<comment type="similarity">
    <text evidence="2 10">Belongs to the ATG9 family.</text>
</comment>
<name>A0A0C2FKH2_9BILA</name>
<dbReference type="GO" id="GO:0034497">
    <property type="term" value="P:protein localization to phagophore assembly site"/>
    <property type="evidence" value="ECO:0007669"/>
    <property type="project" value="TreeGrafter"/>
</dbReference>
<dbReference type="GO" id="GO:0034727">
    <property type="term" value="P:piecemeal microautophagy of the nucleus"/>
    <property type="evidence" value="ECO:0007669"/>
    <property type="project" value="TreeGrafter"/>
</dbReference>
<sequence>IRPNCRELVRFFHDNTVRVDGLGDVCSFALMDVGRHGDGKWNGSAAKPSAAPALDGKTELSVLHFATTNPEWKPPRASEQFLQRFRARLERDVSSAVHPGCLGDERNLQTNLLPMRGFLNCDALTEGTSECTESNNKLRSSPRHPG</sequence>
<dbReference type="AlphaFoldDB" id="A0A0C2FKH2"/>
<protein>
    <recommendedName>
        <fullName evidence="3 10">Autophagy-related protein 9</fullName>
    </recommendedName>
</protein>
<keyword evidence="8 10" id="KW-0445">Lipid transport</keyword>
<keyword evidence="12" id="KW-1185">Reference proteome</keyword>
<evidence type="ECO:0000256" key="10">
    <source>
        <dbReference type="RuleBase" id="RU364027"/>
    </source>
</evidence>
<evidence type="ECO:0000256" key="7">
    <source>
        <dbReference type="ARBA" id="ARBA00023006"/>
    </source>
</evidence>
<reference evidence="11 12" key="1">
    <citation type="submission" date="2013-12" db="EMBL/GenBank/DDBJ databases">
        <title>Draft genome of the parsitic nematode Ancylostoma duodenale.</title>
        <authorList>
            <person name="Mitreva M."/>
        </authorList>
    </citation>
    <scope>NUCLEOTIDE SEQUENCE [LARGE SCALE GENOMIC DNA]</scope>
    <source>
        <strain evidence="11 12">Zhejiang</strain>
    </source>
</reference>
<dbReference type="PANTHER" id="PTHR13038:SF10">
    <property type="entry name" value="AUTOPHAGY-RELATED PROTEIN 9"/>
    <property type="match status" value="1"/>
</dbReference>
<dbReference type="Pfam" id="PF04109">
    <property type="entry name" value="ATG9"/>
    <property type="match status" value="1"/>
</dbReference>
<evidence type="ECO:0000313" key="11">
    <source>
        <dbReference type="EMBL" id="KIH49060.1"/>
    </source>
</evidence>
<accession>A0A0C2FKH2</accession>
<evidence type="ECO:0000256" key="5">
    <source>
        <dbReference type="ARBA" id="ARBA00022692"/>
    </source>
</evidence>
<evidence type="ECO:0000256" key="8">
    <source>
        <dbReference type="ARBA" id="ARBA00023055"/>
    </source>
</evidence>
<dbReference type="GO" id="GO:0061709">
    <property type="term" value="P:reticulophagy"/>
    <property type="evidence" value="ECO:0007669"/>
    <property type="project" value="TreeGrafter"/>
</dbReference>
<dbReference type="GO" id="GO:0005776">
    <property type="term" value="C:autophagosome"/>
    <property type="evidence" value="ECO:0007669"/>
    <property type="project" value="TreeGrafter"/>
</dbReference>
<gene>
    <name evidence="11" type="ORF">ANCDUO_20866</name>
</gene>
<dbReference type="EMBL" id="KN755317">
    <property type="protein sequence ID" value="KIH49060.1"/>
    <property type="molecule type" value="Genomic_DNA"/>
</dbReference>
<evidence type="ECO:0000256" key="6">
    <source>
        <dbReference type="ARBA" id="ARBA00022989"/>
    </source>
</evidence>